<evidence type="ECO:0000313" key="1">
    <source>
        <dbReference type="EMBL" id="ABJ81027.1"/>
    </source>
</evidence>
<dbReference type="PANTHER" id="PTHR34849">
    <property type="entry name" value="SSL5025 PROTEIN"/>
    <property type="match status" value="1"/>
</dbReference>
<dbReference type="OrthoDB" id="9809529at2"/>
<proteinExistence type="predicted"/>
<dbReference type="EMBL" id="CP000473">
    <property type="protein sequence ID" value="ABJ81027.1"/>
    <property type="molecule type" value="Genomic_DNA"/>
</dbReference>
<gene>
    <name evidence="1" type="ordered locus">Acid_0011</name>
</gene>
<dbReference type="STRING" id="234267.Acid_0011"/>
<protein>
    <recommendedName>
        <fullName evidence="2">DUF433 domain-containing protein</fullName>
    </recommendedName>
</protein>
<dbReference type="InParanoid" id="Q02D39"/>
<evidence type="ECO:0008006" key="2">
    <source>
        <dbReference type="Google" id="ProtNLM"/>
    </source>
</evidence>
<dbReference type="SUPFAM" id="SSF46689">
    <property type="entry name" value="Homeodomain-like"/>
    <property type="match status" value="1"/>
</dbReference>
<sequence>MDWSRCGAVDRSAEKLGGRWCFRGTRLPVAALFEHLDQGSTIDEFLEWFPAVCREQVHEVLAFAKDSLEQPAAVA</sequence>
<organism evidence="1">
    <name type="scientific">Solibacter usitatus (strain Ellin6076)</name>
    <dbReference type="NCBI Taxonomy" id="234267"/>
    <lineage>
        <taxon>Bacteria</taxon>
        <taxon>Pseudomonadati</taxon>
        <taxon>Acidobacteriota</taxon>
        <taxon>Terriglobia</taxon>
        <taxon>Bryobacterales</taxon>
        <taxon>Solibacteraceae</taxon>
        <taxon>Candidatus Solibacter</taxon>
    </lineage>
</organism>
<dbReference type="InterPro" id="IPR009057">
    <property type="entry name" value="Homeodomain-like_sf"/>
</dbReference>
<dbReference type="PANTHER" id="PTHR34849:SF3">
    <property type="entry name" value="SSR2962 PROTEIN"/>
    <property type="match status" value="1"/>
</dbReference>
<dbReference type="HOGENOM" id="CLU_126005_3_2_0"/>
<name>Q02D39_SOLUE</name>
<dbReference type="AlphaFoldDB" id="Q02D39"/>
<dbReference type="InterPro" id="IPR007367">
    <property type="entry name" value="DUF433"/>
</dbReference>
<dbReference type="Gene3D" id="1.10.10.10">
    <property type="entry name" value="Winged helix-like DNA-binding domain superfamily/Winged helix DNA-binding domain"/>
    <property type="match status" value="1"/>
</dbReference>
<dbReference type="KEGG" id="sus:Acid_0011"/>
<dbReference type="Pfam" id="PF04255">
    <property type="entry name" value="DUF433"/>
    <property type="match status" value="1"/>
</dbReference>
<dbReference type="InterPro" id="IPR036388">
    <property type="entry name" value="WH-like_DNA-bd_sf"/>
</dbReference>
<reference evidence="1" key="1">
    <citation type="submission" date="2006-10" db="EMBL/GenBank/DDBJ databases">
        <title>Complete sequence of Solibacter usitatus Ellin6076.</title>
        <authorList>
            <consortium name="US DOE Joint Genome Institute"/>
            <person name="Copeland A."/>
            <person name="Lucas S."/>
            <person name="Lapidus A."/>
            <person name="Barry K."/>
            <person name="Detter J.C."/>
            <person name="Glavina del Rio T."/>
            <person name="Hammon N."/>
            <person name="Israni S."/>
            <person name="Dalin E."/>
            <person name="Tice H."/>
            <person name="Pitluck S."/>
            <person name="Thompson L.S."/>
            <person name="Brettin T."/>
            <person name="Bruce D."/>
            <person name="Han C."/>
            <person name="Tapia R."/>
            <person name="Gilna P."/>
            <person name="Schmutz J."/>
            <person name="Larimer F."/>
            <person name="Land M."/>
            <person name="Hauser L."/>
            <person name="Kyrpides N."/>
            <person name="Mikhailova N."/>
            <person name="Janssen P.H."/>
            <person name="Kuske C.R."/>
            <person name="Richardson P."/>
        </authorList>
    </citation>
    <scope>NUCLEOTIDE SEQUENCE</scope>
    <source>
        <strain evidence="1">Ellin6076</strain>
    </source>
</reference>
<accession>Q02D39</accession>
<dbReference type="eggNOG" id="COG2442">
    <property type="taxonomic scope" value="Bacteria"/>
</dbReference>